<dbReference type="Proteomes" id="UP001255696">
    <property type="component" value="Unassembled WGS sequence"/>
</dbReference>
<dbReference type="EMBL" id="JABAFV010000004">
    <property type="protein sequence ID" value="NME49434.1"/>
    <property type="molecule type" value="Genomic_DNA"/>
</dbReference>
<evidence type="ECO:0000256" key="1">
    <source>
        <dbReference type="ARBA" id="ARBA00004651"/>
    </source>
</evidence>
<reference evidence="10" key="2">
    <citation type="submission" date="2023-03" db="EMBL/GenBank/DDBJ databases">
        <authorList>
            <person name="Shen W."/>
            <person name="Cai J."/>
        </authorList>
    </citation>
    <scope>NUCLEOTIDE SEQUENCE</scope>
    <source>
        <strain evidence="10">B245-2</strain>
    </source>
</reference>
<keyword evidence="6 8" id="KW-0472">Membrane</keyword>
<feature type="transmembrane region" description="Helical" evidence="8">
    <location>
        <begin position="29"/>
        <end position="46"/>
    </location>
</feature>
<evidence type="ECO:0000256" key="2">
    <source>
        <dbReference type="ARBA" id="ARBA00022475"/>
    </source>
</evidence>
<evidence type="ECO:0000256" key="7">
    <source>
        <dbReference type="ARBA" id="ARBA00034125"/>
    </source>
</evidence>
<evidence type="ECO:0000256" key="5">
    <source>
        <dbReference type="ARBA" id="ARBA00022989"/>
    </source>
</evidence>
<keyword evidence="5 8" id="KW-1133">Transmembrane helix</keyword>
<dbReference type="PANTHER" id="PTHR34390">
    <property type="entry name" value="UPF0442 PROTEIN YJJB-RELATED"/>
    <property type="match status" value="1"/>
</dbReference>
<dbReference type="GO" id="GO:0015744">
    <property type="term" value="P:succinate transport"/>
    <property type="evidence" value="ECO:0007669"/>
    <property type="project" value="TreeGrafter"/>
</dbReference>
<accession>A0A0J0AUL9</accession>
<evidence type="ECO:0000256" key="8">
    <source>
        <dbReference type="SAM" id="Phobius"/>
    </source>
</evidence>
<evidence type="ECO:0000313" key="12">
    <source>
        <dbReference type="Proteomes" id="UP000588071"/>
    </source>
</evidence>
<dbReference type="PANTHER" id="PTHR34390:SF1">
    <property type="entry name" value="SUCCINATE TRANSPORTER SUBUNIT YJJB-RELATED"/>
    <property type="match status" value="1"/>
</dbReference>
<dbReference type="RefSeq" id="WP_047341505.1">
    <property type="nucleotide sequence ID" value="NZ_CP184653.1"/>
</dbReference>
<evidence type="ECO:0000256" key="6">
    <source>
        <dbReference type="ARBA" id="ARBA00023136"/>
    </source>
</evidence>
<comment type="similarity">
    <text evidence="7">Belongs to the ThrE exporter (TC 2.A.79) family.</text>
</comment>
<dbReference type="Proteomes" id="UP000588071">
    <property type="component" value="Unassembled WGS sequence"/>
</dbReference>
<comment type="subcellular location">
    <subcellularLocation>
        <location evidence="1">Cell membrane</location>
        <topology evidence="1">Multi-pass membrane protein</topology>
    </subcellularLocation>
</comment>
<feature type="transmembrane region" description="Helical" evidence="8">
    <location>
        <begin position="112"/>
        <end position="140"/>
    </location>
</feature>
<feature type="transmembrane region" description="Helical" evidence="8">
    <location>
        <begin position="52"/>
        <end position="72"/>
    </location>
</feature>
<feature type="transmembrane region" description="Helical" evidence="8">
    <location>
        <begin position="79"/>
        <end position="100"/>
    </location>
</feature>
<reference evidence="11 12" key="1">
    <citation type="submission" date="2020-04" db="EMBL/GenBank/DDBJ databases">
        <authorList>
            <person name="Hitch T.C.A."/>
            <person name="Wylensek D."/>
            <person name="Clavel T."/>
        </authorList>
    </citation>
    <scope>NUCLEOTIDE SEQUENCE [LARGE SCALE GENOMIC DNA]</scope>
    <source>
        <strain evidence="11 12">WCA-380-WT-3C</strain>
    </source>
</reference>
<evidence type="ECO:0000259" key="9">
    <source>
        <dbReference type="Pfam" id="PF12821"/>
    </source>
</evidence>
<sequence length="152" mass="16880">MSEWMIHIVFSFLSTIGFGIITNIPRRAFVAAGFTGVCGWLVFWQLKTHHMSLGGANFWAAFLIGILSIYFSRKQKMPVIIFHIPSLFLLVPGGPAYLAIRLFISGDTTAAFTQISIVTITAASIAGAFMMSNLVERIVLKISNLQKRRKNL</sequence>
<feature type="domain" description="Threonine/Serine exporter ThrE" evidence="9">
    <location>
        <begin position="8"/>
        <end position="134"/>
    </location>
</feature>
<keyword evidence="2" id="KW-1003">Cell membrane</keyword>
<dbReference type="InterPro" id="IPR024528">
    <property type="entry name" value="ThrE_2"/>
</dbReference>
<evidence type="ECO:0000313" key="10">
    <source>
        <dbReference type="EMBL" id="MDT2795662.1"/>
    </source>
</evidence>
<comment type="caution">
    <text evidence="11">The sequence shown here is derived from an EMBL/GenBank/DDBJ whole genome shotgun (WGS) entry which is preliminary data.</text>
</comment>
<dbReference type="AlphaFoldDB" id="A0A0J0AUL9"/>
<protein>
    <submittedName>
        <fullName evidence="10 11">Threonine/serine exporter</fullName>
    </submittedName>
</protein>
<gene>
    <name evidence="11" type="ORF">HF857_04065</name>
    <name evidence="10" type="ORF">P7H47_00035</name>
</gene>
<organism evidence="11 12">
    <name type="scientific">Enterococcus cecorum</name>
    <dbReference type="NCBI Taxonomy" id="44008"/>
    <lineage>
        <taxon>Bacteria</taxon>
        <taxon>Bacillati</taxon>
        <taxon>Bacillota</taxon>
        <taxon>Bacilli</taxon>
        <taxon>Lactobacillales</taxon>
        <taxon>Enterococcaceae</taxon>
        <taxon>Enterococcus</taxon>
    </lineage>
</organism>
<keyword evidence="4 8" id="KW-0812">Transmembrane</keyword>
<feature type="transmembrane region" description="Helical" evidence="8">
    <location>
        <begin position="6"/>
        <end position="22"/>
    </location>
</feature>
<evidence type="ECO:0000256" key="3">
    <source>
        <dbReference type="ARBA" id="ARBA00022519"/>
    </source>
</evidence>
<evidence type="ECO:0000313" key="11">
    <source>
        <dbReference type="EMBL" id="NME49434.1"/>
    </source>
</evidence>
<dbReference type="Pfam" id="PF12821">
    <property type="entry name" value="ThrE_2"/>
    <property type="match status" value="1"/>
</dbReference>
<dbReference type="InterPro" id="IPR050539">
    <property type="entry name" value="ThrE_Dicarb/AminoAcid_Exp"/>
</dbReference>
<name>A0A0J0AUL9_9ENTE</name>
<proteinExistence type="inferred from homology"/>
<keyword evidence="3" id="KW-0997">Cell inner membrane</keyword>
<evidence type="ECO:0000256" key="4">
    <source>
        <dbReference type="ARBA" id="ARBA00022692"/>
    </source>
</evidence>
<dbReference type="EMBL" id="JARQBI010000001">
    <property type="protein sequence ID" value="MDT2795662.1"/>
    <property type="molecule type" value="Genomic_DNA"/>
</dbReference>
<dbReference type="GO" id="GO:0005886">
    <property type="term" value="C:plasma membrane"/>
    <property type="evidence" value="ECO:0007669"/>
    <property type="project" value="UniProtKB-SubCell"/>
</dbReference>